<dbReference type="Pfam" id="PF01555">
    <property type="entry name" value="N6_N4_Mtase"/>
    <property type="match status" value="1"/>
</dbReference>
<dbReference type="EMBL" id="BARW01040319">
    <property type="protein sequence ID" value="GAJ17244.1"/>
    <property type="molecule type" value="Genomic_DNA"/>
</dbReference>
<evidence type="ECO:0000256" key="2">
    <source>
        <dbReference type="ARBA" id="ARBA00022679"/>
    </source>
</evidence>
<evidence type="ECO:0000256" key="1">
    <source>
        <dbReference type="ARBA" id="ARBA00022603"/>
    </source>
</evidence>
<dbReference type="InterPro" id="IPR002941">
    <property type="entry name" value="DNA_methylase_N4/N6"/>
</dbReference>
<keyword evidence="2" id="KW-0808">Transferase</keyword>
<evidence type="ECO:0000259" key="3">
    <source>
        <dbReference type="Pfam" id="PF01555"/>
    </source>
</evidence>
<dbReference type="GO" id="GO:0003677">
    <property type="term" value="F:DNA binding"/>
    <property type="evidence" value="ECO:0007669"/>
    <property type="project" value="InterPro"/>
</dbReference>
<accession>X1UI77</accession>
<dbReference type="GO" id="GO:0032259">
    <property type="term" value="P:methylation"/>
    <property type="evidence" value="ECO:0007669"/>
    <property type="project" value="UniProtKB-KW"/>
</dbReference>
<comment type="caution">
    <text evidence="4">The sequence shown here is derived from an EMBL/GenBank/DDBJ whole genome shotgun (WGS) entry which is preliminary data.</text>
</comment>
<organism evidence="4">
    <name type="scientific">marine sediment metagenome</name>
    <dbReference type="NCBI Taxonomy" id="412755"/>
    <lineage>
        <taxon>unclassified sequences</taxon>
        <taxon>metagenomes</taxon>
        <taxon>ecological metagenomes</taxon>
    </lineage>
</organism>
<dbReference type="AlphaFoldDB" id="X1UI77"/>
<dbReference type="Gene3D" id="3.40.50.150">
    <property type="entry name" value="Vaccinia Virus protein VP39"/>
    <property type="match status" value="1"/>
</dbReference>
<reference evidence="4" key="1">
    <citation type="journal article" date="2014" name="Front. Microbiol.">
        <title>High frequency of phylogenetically diverse reductive dehalogenase-homologous genes in deep subseafloor sedimentary metagenomes.</title>
        <authorList>
            <person name="Kawai M."/>
            <person name="Futagami T."/>
            <person name="Toyoda A."/>
            <person name="Takaki Y."/>
            <person name="Nishi S."/>
            <person name="Hori S."/>
            <person name="Arai W."/>
            <person name="Tsubouchi T."/>
            <person name="Morono Y."/>
            <person name="Uchiyama I."/>
            <person name="Ito T."/>
            <person name="Fujiyama A."/>
            <person name="Inagaki F."/>
            <person name="Takami H."/>
        </authorList>
    </citation>
    <scope>NUCLEOTIDE SEQUENCE</scope>
    <source>
        <strain evidence="4">Expedition CK06-06</strain>
    </source>
</reference>
<dbReference type="SUPFAM" id="SSF53335">
    <property type="entry name" value="S-adenosyl-L-methionine-dependent methyltransferases"/>
    <property type="match status" value="1"/>
</dbReference>
<keyword evidence="1" id="KW-0489">Methyltransferase</keyword>
<sequence length="82" mass="9096">MGQDHAGRIPGQIVLNALYYYSQPSDLVVDPMAGGGTTNDACLLLGRRCRSYDIKPKRVDIEKHDIAQGFPSRTEKCDLVFL</sequence>
<evidence type="ECO:0000313" key="4">
    <source>
        <dbReference type="EMBL" id="GAJ17244.1"/>
    </source>
</evidence>
<name>X1UI77_9ZZZZ</name>
<dbReference type="InterPro" id="IPR029063">
    <property type="entry name" value="SAM-dependent_MTases_sf"/>
</dbReference>
<gene>
    <name evidence="4" type="ORF">S12H4_60986</name>
</gene>
<proteinExistence type="predicted"/>
<dbReference type="GO" id="GO:0008170">
    <property type="term" value="F:N-methyltransferase activity"/>
    <property type="evidence" value="ECO:0007669"/>
    <property type="project" value="InterPro"/>
</dbReference>
<feature type="non-terminal residue" evidence="4">
    <location>
        <position position="82"/>
    </location>
</feature>
<protein>
    <recommendedName>
        <fullName evidence="3">DNA methylase N-4/N-6 domain-containing protein</fullName>
    </recommendedName>
</protein>
<feature type="domain" description="DNA methylase N-4/N-6" evidence="3">
    <location>
        <begin position="5"/>
        <end position="61"/>
    </location>
</feature>